<gene>
    <name evidence="3" type="ORF">H1164_13270</name>
</gene>
<dbReference type="InterPro" id="IPR050275">
    <property type="entry name" value="PGM_Phosphatase"/>
</dbReference>
<dbReference type="SUPFAM" id="SSF53254">
    <property type="entry name" value="Phosphoglycerate mutase-like"/>
    <property type="match status" value="1"/>
</dbReference>
<accession>A0A7W1XBZ9</accession>
<dbReference type="InterPro" id="IPR001345">
    <property type="entry name" value="PG/BPGM_mutase_AS"/>
</dbReference>
<feature type="active site" description="Proton donor/acceptor" evidence="1">
    <location>
        <position position="83"/>
    </location>
</feature>
<evidence type="ECO:0000256" key="1">
    <source>
        <dbReference type="PIRSR" id="PIRSR613078-1"/>
    </source>
</evidence>
<dbReference type="PIRSF" id="PIRSF000709">
    <property type="entry name" value="6PFK_2-Ptase"/>
    <property type="match status" value="1"/>
</dbReference>
<dbReference type="Gene3D" id="3.40.50.1240">
    <property type="entry name" value="Phosphoglycerate mutase-like"/>
    <property type="match status" value="1"/>
</dbReference>
<organism evidence="3 4">
    <name type="scientific">Thermoactinomyces daqus</name>
    <dbReference type="NCBI Taxonomy" id="1329516"/>
    <lineage>
        <taxon>Bacteria</taxon>
        <taxon>Bacillati</taxon>
        <taxon>Bacillota</taxon>
        <taxon>Bacilli</taxon>
        <taxon>Bacillales</taxon>
        <taxon>Thermoactinomycetaceae</taxon>
        <taxon>Thermoactinomyces</taxon>
    </lineage>
</organism>
<dbReference type="Proteomes" id="UP000530514">
    <property type="component" value="Unassembled WGS sequence"/>
</dbReference>
<keyword evidence="4" id="KW-1185">Reference proteome</keyword>
<dbReference type="SMART" id="SM00855">
    <property type="entry name" value="PGAM"/>
    <property type="match status" value="1"/>
</dbReference>
<dbReference type="PANTHER" id="PTHR48100:SF10">
    <property type="entry name" value="2-CARBOXY-D-ARABINITOL-1-PHOSPHATASE-RELATED"/>
    <property type="match status" value="1"/>
</dbReference>
<dbReference type="Pfam" id="PF00300">
    <property type="entry name" value="His_Phos_1"/>
    <property type="match status" value="1"/>
</dbReference>
<feature type="active site" description="Tele-phosphohistidine intermediate" evidence="1">
    <location>
        <position position="9"/>
    </location>
</feature>
<name>A0A7W1XBZ9_9BACL</name>
<feature type="binding site" evidence="2">
    <location>
        <position position="59"/>
    </location>
    <ligand>
        <name>substrate</name>
    </ligand>
</feature>
<dbReference type="InterPro" id="IPR029033">
    <property type="entry name" value="His_PPase_superfam"/>
</dbReference>
<feature type="binding site" evidence="2">
    <location>
        <begin position="8"/>
        <end position="15"/>
    </location>
    <ligand>
        <name>substrate</name>
    </ligand>
</feature>
<comment type="caution">
    <text evidence="3">The sequence shown here is derived from an EMBL/GenBank/DDBJ whole genome shotgun (WGS) entry which is preliminary data.</text>
</comment>
<dbReference type="InterPro" id="IPR013078">
    <property type="entry name" value="His_Pase_superF_clade-1"/>
</dbReference>
<dbReference type="OrthoDB" id="9782128at2"/>
<dbReference type="RefSeq" id="WP_033102312.1">
    <property type="nucleotide sequence ID" value="NZ_JACEIP010000023.1"/>
</dbReference>
<dbReference type="EMBL" id="JACEIP010000023">
    <property type="protein sequence ID" value="MBA4543859.1"/>
    <property type="molecule type" value="Genomic_DNA"/>
</dbReference>
<dbReference type="GO" id="GO:0016791">
    <property type="term" value="F:phosphatase activity"/>
    <property type="evidence" value="ECO:0007669"/>
    <property type="project" value="TreeGrafter"/>
</dbReference>
<evidence type="ECO:0000313" key="4">
    <source>
        <dbReference type="Proteomes" id="UP000530514"/>
    </source>
</evidence>
<dbReference type="PANTHER" id="PTHR48100">
    <property type="entry name" value="BROAD-SPECIFICITY PHOSPHATASE YOR283W-RELATED"/>
    <property type="match status" value="1"/>
</dbReference>
<reference evidence="3 4" key="1">
    <citation type="submission" date="2020-07" db="EMBL/GenBank/DDBJ databases">
        <authorList>
            <person name="Feng H."/>
        </authorList>
    </citation>
    <scope>NUCLEOTIDE SEQUENCE [LARGE SCALE GENOMIC DNA]</scope>
    <source>
        <strain evidence="4">s-11</strain>
    </source>
</reference>
<proteinExistence type="predicted"/>
<dbReference type="PROSITE" id="PS00175">
    <property type="entry name" value="PG_MUTASE"/>
    <property type="match status" value="1"/>
</dbReference>
<dbReference type="CDD" id="cd07067">
    <property type="entry name" value="HP_PGM_like"/>
    <property type="match status" value="1"/>
</dbReference>
<evidence type="ECO:0000256" key="2">
    <source>
        <dbReference type="PIRSR" id="PIRSR613078-2"/>
    </source>
</evidence>
<sequence length="206" mass="23677">MTRVYLLRHGETEWNHDGNRYCGRTDLNLSATGKRQAEWVSEYLQGVPFTAAYASTLKRARATAEIIARHHDLPVRSDERIVEVDFGEWEGKTRPEFTKTDPESWEMWCLNPAVFRAGRTGETACEVLERGRSFFAELAQKHPDDTVLVVAHSSFNRIYLAGMLGMPLSNYRRLSQDNTGMNIFELSPDHELILIQMNINQHLVHE</sequence>
<protein>
    <submittedName>
        <fullName evidence="3">Histidine phosphatase family protein</fullName>
    </submittedName>
</protein>
<dbReference type="AlphaFoldDB" id="A0A7W1XBZ9"/>
<evidence type="ECO:0000313" key="3">
    <source>
        <dbReference type="EMBL" id="MBA4543859.1"/>
    </source>
</evidence>